<dbReference type="InterPro" id="IPR036890">
    <property type="entry name" value="HATPase_C_sf"/>
</dbReference>
<feature type="transmembrane region" description="Helical" evidence="11">
    <location>
        <begin position="148"/>
        <end position="169"/>
    </location>
</feature>
<dbReference type="InterPro" id="IPR003594">
    <property type="entry name" value="HATPase_dom"/>
</dbReference>
<dbReference type="GO" id="GO:0000156">
    <property type="term" value="F:phosphorelay response regulator activity"/>
    <property type="evidence" value="ECO:0007669"/>
    <property type="project" value="TreeGrafter"/>
</dbReference>
<dbReference type="PROSITE" id="PS51257">
    <property type="entry name" value="PROKAR_LIPOPROTEIN"/>
    <property type="match status" value="1"/>
</dbReference>
<evidence type="ECO:0000256" key="11">
    <source>
        <dbReference type="SAM" id="Phobius"/>
    </source>
</evidence>
<dbReference type="KEGG" id="msf:IT882_02915"/>
<evidence type="ECO:0000256" key="8">
    <source>
        <dbReference type="ARBA" id="ARBA00022840"/>
    </source>
</evidence>
<dbReference type="InterPro" id="IPR005467">
    <property type="entry name" value="His_kinase_dom"/>
</dbReference>
<organism evidence="13 14">
    <name type="scientific">Microbacterium schleiferi</name>
    <dbReference type="NCBI Taxonomy" id="69362"/>
    <lineage>
        <taxon>Bacteria</taxon>
        <taxon>Bacillati</taxon>
        <taxon>Actinomycetota</taxon>
        <taxon>Actinomycetes</taxon>
        <taxon>Micrococcales</taxon>
        <taxon>Microbacteriaceae</taxon>
        <taxon>Microbacterium</taxon>
    </lineage>
</organism>
<name>A0A7S8RHV9_9MICO</name>
<dbReference type="GO" id="GO:0030295">
    <property type="term" value="F:protein kinase activator activity"/>
    <property type="evidence" value="ECO:0007669"/>
    <property type="project" value="TreeGrafter"/>
</dbReference>
<dbReference type="Gene3D" id="3.30.450.20">
    <property type="entry name" value="PAS domain"/>
    <property type="match status" value="1"/>
</dbReference>
<protein>
    <recommendedName>
        <fullName evidence="10">Sensor-like histidine kinase SenX3</fullName>
        <ecNumber evidence="3">2.7.13.3</ecNumber>
    </recommendedName>
</protein>
<comment type="catalytic activity">
    <reaction evidence="1">
        <text>ATP + protein L-histidine = ADP + protein N-phospho-L-histidine.</text>
        <dbReference type="EC" id="2.7.13.3"/>
    </reaction>
</comment>
<evidence type="ECO:0000259" key="12">
    <source>
        <dbReference type="PROSITE" id="PS50109"/>
    </source>
</evidence>
<evidence type="ECO:0000313" key="13">
    <source>
        <dbReference type="EMBL" id="QPE05077.1"/>
    </source>
</evidence>
<dbReference type="PANTHER" id="PTHR42878:SF7">
    <property type="entry name" value="SENSOR HISTIDINE KINASE GLRK"/>
    <property type="match status" value="1"/>
</dbReference>
<evidence type="ECO:0000256" key="3">
    <source>
        <dbReference type="ARBA" id="ARBA00012438"/>
    </source>
</evidence>
<feature type="transmembrane region" description="Helical" evidence="11">
    <location>
        <begin position="73"/>
        <end position="91"/>
    </location>
</feature>
<evidence type="ECO:0000256" key="6">
    <source>
        <dbReference type="ARBA" id="ARBA00022741"/>
    </source>
</evidence>
<dbReference type="SUPFAM" id="SSF47384">
    <property type="entry name" value="Homodimeric domain of signal transducing histidine kinase"/>
    <property type="match status" value="1"/>
</dbReference>
<feature type="transmembrane region" description="Helical" evidence="11">
    <location>
        <begin position="20"/>
        <end position="38"/>
    </location>
</feature>
<dbReference type="SMART" id="SM00388">
    <property type="entry name" value="HisKA"/>
    <property type="match status" value="1"/>
</dbReference>
<comment type="subcellular location">
    <subcellularLocation>
        <location evidence="2">Cell membrane</location>
    </subcellularLocation>
</comment>
<evidence type="ECO:0000256" key="10">
    <source>
        <dbReference type="ARBA" id="ARBA00039401"/>
    </source>
</evidence>
<gene>
    <name evidence="13" type="ORF">IT882_02915</name>
</gene>
<dbReference type="RefSeq" id="WP_195693096.1">
    <property type="nucleotide sequence ID" value="NZ_CP064760.1"/>
</dbReference>
<dbReference type="GO" id="GO:0005886">
    <property type="term" value="C:plasma membrane"/>
    <property type="evidence" value="ECO:0007669"/>
    <property type="project" value="UniProtKB-SubCell"/>
</dbReference>
<evidence type="ECO:0000256" key="4">
    <source>
        <dbReference type="ARBA" id="ARBA00022553"/>
    </source>
</evidence>
<dbReference type="GO" id="GO:0005524">
    <property type="term" value="F:ATP binding"/>
    <property type="evidence" value="ECO:0007669"/>
    <property type="project" value="UniProtKB-KW"/>
</dbReference>
<keyword evidence="6" id="KW-0547">Nucleotide-binding</keyword>
<dbReference type="InterPro" id="IPR035965">
    <property type="entry name" value="PAS-like_dom_sf"/>
</dbReference>
<evidence type="ECO:0000256" key="1">
    <source>
        <dbReference type="ARBA" id="ARBA00000085"/>
    </source>
</evidence>
<evidence type="ECO:0000256" key="5">
    <source>
        <dbReference type="ARBA" id="ARBA00022679"/>
    </source>
</evidence>
<keyword evidence="5" id="KW-0808">Transferase</keyword>
<dbReference type="SUPFAM" id="SSF55874">
    <property type="entry name" value="ATPase domain of HSP90 chaperone/DNA topoisomerase II/histidine kinase"/>
    <property type="match status" value="1"/>
</dbReference>
<keyword evidence="4" id="KW-0597">Phosphoprotein</keyword>
<dbReference type="Gene3D" id="3.30.565.10">
    <property type="entry name" value="Histidine kinase-like ATPase, C-terminal domain"/>
    <property type="match status" value="1"/>
</dbReference>
<dbReference type="Pfam" id="PF08448">
    <property type="entry name" value="PAS_4"/>
    <property type="match status" value="1"/>
</dbReference>
<dbReference type="SMART" id="SM00387">
    <property type="entry name" value="HATPase_c"/>
    <property type="match status" value="1"/>
</dbReference>
<keyword evidence="14" id="KW-1185">Reference proteome</keyword>
<sequence length="560" mass="60175">MKREAAIGDPIVRLRHQPHLQAGLVIAACVVLLVDGLRGGNWSYWYAIDGLAVLVVGLGVMIFVAVTRPSGPGRWIAVVPLADVIGVALIWPGVQGVVPSAALLFLPPLMWIGLAFSIPIAAFGVALTFVAPLVTLAQEGGLSLSDDALLSVPVFPLVGALIAASAHVVGRLLRREFERGAEAYDRVLVTMRAQRDQAEVFRSVLDASPNAIAVMTPRGRILHRNDSFDSLVERAGLEAATDWSDGPASHVYGEDRRTRVLLDRQMLARVASICRSSSERRTIWVGSPGDQRAMSVTVRPIARGDDTIGAAFIAADITSLVDAVDVRDRFLDIAGHELRTPLTVLLGELDLLDLDGAPAGQRARLTRIEAAATRLRNIVDKVIAAGRQQVSASREVTDASLIVAQAVANWRAAADELRVDLSIREMSTFLAYVDSSLLRRALEEVLSNALRFTPPGGAVRVSVEREDGQPVIVVSDTGIGMTPGEQRRIFEKFYRTESAHRSQIPGSGLGLHIVRTICDQCGIDVSVRSAPGRGTSVRLALPSANRAPKPAPDRDVRPGR</sequence>
<dbReference type="InterPro" id="IPR036097">
    <property type="entry name" value="HisK_dim/P_sf"/>
</dbReference>
<dbReference type="SUPFAM" id="SSF55785">
    <property type="entry name" value="PYP-like sensor domain (PAS domain)"/>
    <property type="match status" value="1"/>
</dbReference>
<dbReference type="PRINTS" id="PR00344">
    <property type="entry name" value="BCTRLSENSOR"/>
</dbReference>
<evidence type="ECO:0000256" key="9">
    <source>
        <dbReference type="ARBA" id="ARBA00023012"/>
    </source>
</evidence>
<accession>A0A7S8RHV9</accession>
<evidence type="ECO:0000256" key="2">
    <source>
        <dbReference type="ARBA" id="ARBA00004236"/>
    </source>
</evidence>
<dbReference type="EMBL" id="CP064760">
    <property type="protein sequence ID" value="QPE05077.1"/>
    <property type="molecule type" value="Genomic_DNA"/>
</dbReference>
<keyword evidence="8" id="KW-0067">ATP-binding</keyword>
<dbReference type="CDD" id="cd00082">
    <property type="entry name" value="HisKA"/>
    <property type="match status" value="1"/>
</dbReference>
<dbReference type="PROSITE" id="PS50109">
    <property type="entry name" value="HIS_KIN"/>
    <property type="match status" value="1"/>
</dbReference>
<evidence type="ECO:0000256" key="7">
    <source>
        <dbReference type="ARBA" id="ARBA00022777"/>
    </source>
</evidence>
<evidence type="ECO:0000313" key="14">
    <source>
        <dbReference type="Proteomes" id="UP000594480"/>
    </source>
</evidence>
<feature type="transmembrane region" description="Helical" evidence="11">
    <location>
        <begin position="111"/>
        <end position="136"/>
    </location>
</feature>
<dbReference type="InterPro" id="IPR004358">
    <property type="entry name" value="Sig_transdc_His_kin-like_C"/>
</dbReference>
<dbReference type="InterPro" id="IPR050351">
    <property type="entry name" value="BphY/WalK/GraS-like"/>
</dbReference>
<dbReference type="Pfam" id="PF02518">
    <property type="entry name" value="HATPase_c"/>
    <property type="match status" value="1"/>
</dbReference>
<feature type="domain" description="Histidine kinase" evidence="12">
    <location>
        <begin position="333"/>
        <end position="545"/>
    </location>
</feature>
<dbReference type="Pfam" id="PF00512">
    <property type="entry name" value="HisKA"/>
    <property type="match status" value="1"/>
</dbReference>
<proteinExistence type="predicted"/>
<keyword evidence="11" id="KW-0472">Membrane</keyword>
<reference evidence="13 14" key="1">
    <citation type="submission" date="2020-11" db="EMBL/GenBank/DDBJ databases">
        <title>Amino acid is mineralized and recycled by bacteria in oceanic microbiome.</title>
        <authorList>
            <person name="Zheng L.Y."/>
        </authorList>
    </citation>
    <scope>NUCLEOTIDE SEQUENCE [LARGE SCALE GENOMIC DNA]</scope>
    <source>
        <strain evidence="13 14">A32-1</strain>
    </source>
</reference>
<keyword evidence="7" id="KW-0418">Kinase</keyword>
<keyword evidence="9" id="KW-0902">Two-component regulatory system</keyword>
<keyword evidence="11" id="KW-1133">Transmembrane helix</keyword>
<dbReference type="Gene3D" id="1.10.287.130">
    <property type="match status" value="1"/>
</dbReference>
<dbReference type="GO" id="GO:0007234">
    <property type="term" value="P:osmosensory signaling via phosphorelay pathway"/>
    <property type="evidence" value="ECO:0007669"/>
    <property type="project" value="TreeGrafter"/>
</dbReference>
<dbReference type="PANTHER" id="PTHR42878">
    <property type="entry name" value="TWO-COMPONENT HISTIDINE KINASE"/>
    <property type="match status" value="1"/>
</dbReference>
<dbReference type="InterPro" id="IPR003661">
    <property type="entry name" value="HisK_dim/P_dom"/>
</dbReference>
<dbReference type="CDD" id="cd00075">
    <property type="entry name" value="HATPase"/>
    <property type="match status" value="1"/>
</dbReference>
<keyword evidence="11" id="KW-0812">Transmembrane</keyword>
<dbReference type="GO" id="GO:0000155">
    <property type="term" value="F:phosphorelay sensor kinase activity"/>
    <property type="evidence" value="ECO:0007669"/>
    <property type="project" value="InterPro"/>
</dbReference>
<dbReference type="InterPro" id="IPR013656">
    <property type="entry name" value="PAS_4"/>
</dbReference>
<dbReference type="AlphaFoldDB" id="A0A7S8RHV9"/>
<dbReference type="EC" id="2.7.13.3" evidence="3"/>
<dbReference type="Proteomes" id="UP000594480">
    <property type="component" value="Chromosome"/>
</dbReference>
<feature type="transmembrane region" description="Helical" evidence="11">
    <location>
        <begin position="44"/>
        <end position="66"/>
    </location>
</feature>